<keyword evidence="2" id="KW-1185">Reference proteome</keyword>
<accession>A0ABY6LZU7</accession>
<name>A0ABY6LZU7_9FLAO</name>
<dbReference type="RefSeq" id="WP_264432161.1">
    <property type="nucleotide sequence ID" value="NZ_CP081495.1"/>
</dbReference>
<gene>
    <name evidence="1" type="ORF">K5I29_07645</name>
</gene>
<dbReference type="Proteomes" id="UP001163328">
    <property type="component" value="Chromosome"/>
</dbReference>
<organism evidence="1 2">
    <name type="scientific">Flavobacterium agricola</name>
    <dbReference type="NCBI Taxonomy" id="2870839"/>
    <lineage>
        <taxon>Bacteria</taxon>
        <taxon>Pseudomonadati</taxon>
        <taxon>Bacteroidota</taxon>
        <taxon>Flavobacteriia</taxon>
        <taxon>Flavobacteriales</taxon>
        <taxon>Flavobacteriaceae</taxon>
        <taxon>Flavobacterium</taxon>
    </lineage>
</organism>
<dbReference type="EMBL" id="CP081495">
    <property type="protein sequence ID" value="UYW00433.1"/>
    <property type="molecule type" value="Genomic_DNA"/>
</dbReference>
<evidence type="ECO:0000313" key="1">
    <source>
        <dbReference type="EMBL" id="UYW00433.1"/>
    </source>
</evidence>
<protein>
    <submittedName>
        <fullName evidence="1">Uncharacterized protein</fullName>
    </submittedName>
</protein>
<sequence>MNTAQFLTEFESYNVDETQKIYTIFCNKQVPVSYTVAFYKLLLQTREICYKYNAYVYYEPFEAENENNWNFFIIKNKKETLLQVYYSSFYDLQRIEDNLSALYF</sequence>
<reference evidence="1" key="1">
    <citation type="submission" date="2021-08" db="EMBL/GenBank/DDBJ databases">
        <title>Flavobacterium sp. strain CC-SYL302.</title>
        <authorList>
            <person name="Lin S.-Y."/>
            <person name="Lee T.-H."/>
            <person name="Young C.-C."/>
        </authorList>
    </citation>
    <scope>NUCLEOTIDE SEQUENCE</scope>
    <source>
        <strain evidence="1">CC-SYL302</strain>
    </source>
</reference>
<evidence type="ECO:0000313" key="2">
    <source>
        <dbReference type="Proteomes" id="UP001163328"/>
    </source>
</evidence>
<proteinExistence type="predicted"/>